<dbReference type="Gene3D" id="3.30.360.10">
    <property type="entry name" value="Dihydrodipicolinate Reductase, domain 2"/>
    <property type="match status" value="1"/>
</dbReference>
<sequence>MTYAYWKFSGGGVMIGKGCHPLTAALYLKRVEGNARNGKPIRPKAVSARTAALTRLENFEDKGHIRADYHDIDDFSLMHIVFEDGTIADIFASDIVLGGIHNWLEVAANNHRTICNINPNTTMKTYNPMDAYFEDIYVVEKTGTKQGWSNPSPDEDWFTGYPQEMEAFYRNIAYGDTLESTSNLAADAISTIYSAYVSAEKTGTEVPIKTF</sequence>
<protein>
    <recommendedName>
        <fullName evidence="2">Gfo/Idh/MocA-like oxidoreductase C-terminal domain-containing protein</fullName>
    </recommendedName>
</protein>
<comment type="caution">
    <text evidence="1">The sequence shown here is derived from an EMBL/GenBank/DDBJ whole genome shotgun (WGS) entry which is preliminary data.</text>
</comment>
<accession>X0VYE9</accession>
<dbReference type="AlphaFoldDB" id="X0VYE9"/>
<gene>
    <name evidence="1" type="ORF">S01H1_49590</name>
</gene>
<name>X0VYE9_9ZZZZ</name>
<reference evidence="1" key="1">
    <citation type="journal article" date="2014" name="Front. Microbiol.">
        <title>High frequency of phylogenetically diverse reductive dehalogenase-homologous genes in deep subseafloor sedimentary metagenomes.</title>
        <authorList>
            <person name="Kawai M."/>
            <person name="Futagami T."/>
            <person name="Toyoda A."/>
            <person name="Takaki Y."/>
            <person name="Nishi S."/>
            <person name="Hori S."/>
            <person name="Arai W."/>
            <person name="Tsubouchi T."/>
            <person name="Morono Y."/>
            <person name="Uchiyama I."/>
            <person name="Ito T."/>
            <person name="Fujiyama A."/>
            <person name="Inagaki F."/>
            <person name="Takami H."/>
        </authorList>
    </citation>
    <scope>NUCLEOTIDE SEQUENCE</scope>
    <source>
        <strain evidence="1">Expedition CK06-06</strain>
    </source>
</reference>
<proteinExistence type="predicted"/>
<dbReference type="EMBL" id="BARS01031909">
    <property type="protein sequence ID" value="GAG23479.1"/>
    <property type="molecule type" value="Genomic_DNA"/>
</dbReference>
<evidence type="ECO:0000313" key="1">
    <source>
        <dbReference type="EMBL" id="GAG23479.1"/>
    </source>
</evidence>
<evidence type="ECO:0008006" key="2">
    <source>
        <dbReference type="Google" id="ProtNLM"/>
    </source>
</evidence>
<dbReference type="SUPFAM" id="SSF55347">
    <property type="entry name" value="Glyceraldehyde-3-phosphate dehydrogenase-like, C-terminal domain"/>
    <property type="match status" value="1"/>
</dbReference>
<organism evidence="1">
    <name type="scientific">marine sediment metagenome</name>
    <dbReference type="NCBI Taxonomy" id="412755"/>
    <lineage>
        <taxon>unclassified sequences</taxon>
        <taxon>metagenomes</taxon>
        <taxon>ecological metagenomes</taxon>
    </lineage>
</organism>